<reference evidence="1" key="1">
    <citation type="submission" date="2022-08" db="EMBL/GenBank/DDBJ databases">
        <title>Genome Sequence of Fusarium decemcellulare.</title>
        <authorList>
            <person name="Buettner E."/>
        </authorList>
    </citation>
    <scope>NUCLEOTIDE SEQUENCE</scope>
    <source>
        <strain evidence="1">Babe19</strain>
    </source>
</reference>
<name>A0ACC1S3H2_9HYPO</name>
<evidence type="ECO:0000313" key="1">
    <source>
        <dbReference type="EMBL" id="KAJ3531338.1"/>
    </source>
</evidence>
<comment type="caution">
    <text evidence="1">The sequence shown here is derived from an EMBL/GenBank/DDBJ whole genome shotgun (WGS) entry which is preliminary data.</text>
</comment>
<protein>
    <submittedName>
        <fullName evidence="1">Uncharacterized protein</fullName>
    </submittedName>
</protein>
<dbReference type="Proteomes" id="UP001148629">
    <property type="component" value="Unassembled WGS sequence"/>
</dbReference>
<keyword evidence="2" id="KW-1185">Reference proteome</keyword>
<accession>A0ACC1S3H2</accession>
<organism evidence="1 2">
    <name type="scientific">Fusarium decemcellulare</name>
    <dbReference type="NCBI Taxonomy" id="57161"/>
    <lineage>
        <taxon>Eukaryota</taxon>
        <taxon>Fungi</taxon>
        <taxon>Dikarya</taxon>
        <taxon>Ascomycota</taxon>
        <taxon>Pezizomycotina</taxon>
        <taxon>Sordariomycetes</taxon>
        <taxon>Hypocreomycetidae</taxon>
        <taxon>Hypocreales</taxon>
        <taxon>Nectriaceae</taxon>
        <taxon>Fusarium</taxon>
        <taxon>Fusarium decemcellulare species complex</taxon>
    </lineage>
</organism>
<evidence type="ECO:0000313" key="2">
    <source>
        <dbReference type="Proteomes" id="UP001148629"/>
    </source>
</evidence>
<dbReference type="EMBL" id="JANRMS010001073">
    <property type="protein sequence ID" value="KAJ3531338.1"/>
    <property type="molecule type" value="Genomic_DNA"/>
</dbReference>
<sequence length="247" mass="26054">MAPRYLHKLRGKSIVIVGGTSGVGFAVAEACLEFGAELVIVSRSQENVDKALHRLQASYPDAATSIQGYTCDLMSGQAEADIIQVFDLATQNGTNLVDHVISTAGSFPNPVTLADATSDDLVAASKYHFIGDLLLAKVAVRYLKPAYTSSITMTGGAGTFRPPPGWPLWAGVGGAKDALTRSLAVELKPIRVNLVSLGAIRTELFESSRRRLGIGDPQDVAETYLGLVKNHFATGTINVVDGGALLV</sequence>
<proteinExistence type="predicted"/>
<gene>
    <name evidence="1" type="ORF">NM208_g8924</name>
</gene>